<accession>A0A5N6MPU8</accession>
<comment type="similarity">
    <text evidence="1">Belongs to the fasciclin-like AGP family.</text>
</comment>
<gene>
    <name evidence="6" type="ORF">E3N88_31524</name>
</gene>
<name>A0A5N6MPU8_9ASTR</name>
<reference evidence="6 7" key="1">
    <citation type="submission" date="2019-05" db="EMBL/GenBank/DDBJ databases">
        <title>Mikania micrantha, genome provides insights into the molecular mechanism of rapid growth.</title>
        <authorList>
            <person name="Liu B."/>
        </authorList>
    </citation>
    <scope>NUCLEOTIDE SEQUENCE [LARGE SCALE GENOMIC DNA]</scope>
    <source>
        <strain evidence="6">NLD-2019</strain>
        <tissue evidence="6">Leaf</tissue>
    </source>
</reference>
<dbReference type="OrthoDB" id="1893649at2759"/>
<dbReference type="PANTHER" id="PTHR33985:SF17">
    <property type="entry name" value="FASCICLIN-LIKE ARABINOGALACTAN PROTEIN 20"/>
    <property type="match status" value="1"/>
</dbReference>
<dbReference type="PANTHER" id="PTHR33985">
    <property type="entry name" value="OS02G0491300 PROTEIN-RELATED"/>
    <property type="match status" value="1"/>
</dbReference>
<evidence type="ECO:0000256" key="2">
    <source>
        <dbReference type="SAM" id="Coils"/>
    </source>
</evidence>
<dbReference type="InterPro" id="IPR000782">
    <property type="entry name" value="FAS1_domain"/>
</dbReference>
<keyword evidence="4" id="KW-0732">Signal</keyword>
<dbReference type="EMBL" id="SZYD01000015">
    <property type="protein sequence ID" value="KAD3642300.1"/>
    <property type="molecule type" value="Genomic_DNA"/>
</dbReference>
<dbReference type="SMART" id="SM00554">
    <property type="entry name" value="FAS1"/>
    <property type="match status" value="2"/>
</dbReference>
<evidence type="ECO:0000256" key="4">
    <source>
        <dbReference type="SAM" id="SignalP"/>
    </source>
</evidence>
<evidence type="ECO:0000259" key="5">
    <source>
        <dbReference type="SMART" id="SM00554"/>
    </source>
</evidence>
<feature type="chain" id="PRO_5024365493" description="FAS1 domain-containing protein" evidence="4">
    <location>
        <begin position="24"/>
        <end position="843"/>
    </location>
</feature>
<dbReference type="InterPro" id="IPR052806">
    <property type="entry name" value="Fasciclin-like_AGP"/>
</dbReference>
<evidence type="ECO:0000313" key="6">
    <source>
        <dbReference type="EMBL" id="KAD3642300.1"/>
    </source>
</evidence>
<feature type="signal peptide" evidence="4">
    <location>
        <begin position="1"/>
        <end position="23"/>
    </location>
</feature>
<keyword evidence="7" id="KW-1185">Reference proteome</keyword>
<organism evidence="6 7">
    <name type="scientific">Mikania micrantha</name>
    <name type="common">bitter vine</name>
    <dbReference type="NCBI Taxonomy" id="192012"/>
    <lineage>
        <taxon>Eukaryota</taxon>
        <taxon>Viridiplantae</taxon>
        <taxon>Streptophyta</taxon>
        <taxon>Embryophyta</taxon>
        <taxon>Tracheophyta</taxon>
        <taxon>Spermatophyta</taxon>
        <taxon>Magnoliopsida</taxon>
        <taxon>eudicotyledons</taxon>
        <taxon>Gunneridae</taxon>
        <taxon>Pentapetalae</taxon>
        <taxon>asterids</taxon>
        <taxon>campanulids</taxon>
        <taxon>Asterales</taxon>
        <taxon>Asteraceae</taxon>
        <taxon>Asteroideae</taxon>
        <taxon>Heliantheae alliance</taxon>
        <taxon>Eupatorieae</taxon>
        <taxon>Mikania</taxon>
    </lineage>
</organism>
<dbReference type="SUPFAM" id="SSF82153">
    <property type="entry name" value="FAS1 domain"/>
    <property type="match status" value="2"/>
</dbReference>
<dbReference type="AlphaFoldDB" id="A0A5N6MPU8"/>
<feature type="region of interest" description="Disordered" evidence="3">
    <location>
        <begin position="797"/>
        <end position="843"/>
    </location>
</feature>
<protein>
    <recommendedName>
        <fullName evidence="5">FAS1 domain-containing protein</fullName>
    </recommendedName>
</protein>
<sequence length="843" mass="92665">MVTKQRLIFSETLLLAVSSFVATFPPKTITNATDTLSNSGYVAMSLTLNLVSGSLLSQSISATIFTPPDSIFANSGQPPLSLLRLHISPMLFSLTSLRSLLPGTKIPTMSSDDHLTVISPSLSNQVSINNVNIVGSLVFDDGLLMIFAIENFFDSDFQILASPAQIDSFDGCERLNRGDDQNISFHDAGNVLISRGYSVMASFINLQFLRFPNQSGLTLTLFALVDEVMVDYSRRIPDYPSLFLQHVLPCKISWKDLANLEYRTDVNTYLSGFRIGVTRSGGTLMVNGVPIAFPEMYYNDWLVIHGIPETLSLPEPSEDYNDSDGDSSETVCLGNVAMELEFNSLKGKHDCFSRSFKNLFIALDRGVNHAEFCVGEFLAFLAFPPSFPILVISAQKPGDVGSAGSPKGKKSKGKKKRSAEGVGTSVPKRLRFSKRKAAVQEVSQMKKMLEVGSSLSEDGTESDLNVASKGVTVDSTPLLDVPGGSGETTKLESSYANAIFAPSWGILNKDRFEDPAVALKLVKEIATPGQRLISGSLSDEEMRGQLAVLWAQMGALLPEINQRWVSSSEIQGTNRTKMSILNNKLSQLQRDFQAMEKDREEEKLHALEVERLYTEKEIFLDEKMTLIKKDLEHGLAVLEESKARFNEEREKFAKEKDDFLRVMFDLKAENKSLGEHNDLLVSDREWLFTQGIRQIVSRLHNSHEFLVPLAAVQNAAREYGITLGLKSGYKHAAAGHPLESLAHYKPHAKTRLQEAIATFEGTSFPYLEAVAKCVNERRQTLQGLLPENFETVESLNAAGRASPSTTSFATPLNAPLAGKPPVKPVGSRGASVESSRAPTPDDK</sequence>
<dbReference type="Proteomes" id="UP000326396">
    <property type="component" value="Linkage Group LG5"/>
</dbReference>
<dbReference type="InterPro" id="IPR036378">
    <property type="entry name" value="FAS1_dom_sf"/>
</dbReference>
<keyword evidence="2" id="KW-0175">Coiled coil</keyword>
<feature type="domain" description="FAS1" evidence="5">
    <location>
        <begin position="63"/>
        <end position="156"/>
    </location>
</feature>
<evidence type="ECO:0000256" key="1">
    <source>
        <dbReference type="ARBA" id="ARBA00007843"/>
    </source>
</evidence>
<feature type="compositionally biased region" description="Basic residues" evidence="3">
    <location>
        <begin position="407"/>
        <end position="417"/>
    </location>
</feature>
<feature type="coiled-coil region" evidence="2">
    <location>
        <begin position="578"/>
        <end position="658"/>
    </location>
</feature>
<evidence type="ECO:0000313" key="7">
    <source>
        <dbReference type="Proteomes" id="UP000326396"/>
    </source>
</evidence>
<comment type="caution">
    <text evidence="6">The sequence shown here is derived from an EMBL/GenBank/DDBJ whole genome shotgun (WGS) entry which is preliminary data.</text>
</comment>
<evidence type="ECO:0000256" key="3">
    <source>
        <dbReference type="SAM" id="MobiDB-lite"/>
    </source>
</evidence>
<proteinExistence type="inferred from homology"/>
<feature type="region of interest" description="Disordered" evidence="3">
    <location>
        <begin position="398"/>
        <end position="425"/>
    </location>
</feature>
<feature type="domain" description="FAS1" evidence="5">
    <location>
        <begin position="220"/>
        <end position="315"/>
    </location>
</feature>